<name>A0A9Q3YHS1_VIBPH</name>
<accession>A0A9Q3YHS1</accession>
<organism evidence="2 3">
    <name type="scientific">Vibrio parahaemolyticus</name>
    <dbReference type="NCBI Taxonomy" id="670"/>
    <lineage>
        <taxon>Bacteria</taxon>
        <taxon>Pseudomonadati</taxon>
        <taxon>Pseudomonadota</taxon>
        <taxon>Gammaproteobacteria</taxon>
        <taxon>Vibrionales</taxon>
        <taxon>Vibrionaceae</taxon>
        <taxon>Vibrio</taxon>
    </lineage>
</organism>
<dbReference type="InterPro" id="IPR053802">
    <property type="entry name" value="DUF6950"/>
</dbReference>
<comment type="caution">
    <text evidence="2">The sequence shown here is derived from an EMBL/GenBank/DDBJ whole genome shotgun (WGS) entry which is preliminary data.</text>
</comment>
<dbReference type="Pfam" id="PF22262">
    <property type="entry name" value="DUF6950"/>
    <property type="match status" value="1"/>
</dbReference>
<dbReference type="AlphaFoldDB" id="A0A9Q3YHS1"/>
<dbReference type="RefSeq" id="WP_228085791.1">
    <property type="nucleotide sequence ID" value="NZ_JACVHL010000003.1"/>
</dbReference>
<protein>
    <recommendedName>
        <fullName evidence="1">DUF6950 domain-containing protein</fullName>
    </recommendedName>
</protein>
<evidence type="ECO:0000313" key="3">
    <source>
        <dbReference type="Proteomes" id="UP000726777"/>
    </source>
</evidence>
<feature type="domain" description="DUF6950" evidence="1">
    <location>
        <begin position="5"/>
        <end position="135"/>
    </location>
</feature>
<proteinExistence type="predicted"/>
<reference evidence="2" key="1">
    <citation type="submission" date="2020-09" db="EMBL/GenBank/DDBJ databases">
        <title>Genome sequence of Vibrio parahaemolyticus isolates.</title>
        <authorList>
            <person name="Hammerl J.A."/>
            <person name="Strauch E."/>
        </authorList>
    </citation>
    <scope>NUCLEOTIDE SEQUENCE</scope>
    <source>
        <strain evidence="2">17-VB00146</strain>
    </source>
</reference>
<gene>
    <name evidence="2" type="ORF">IB292_03680</name>
</gene>
<evidence type="ECO:0000259" key="1">
    <source>
        <dbReference type="Pfam" id="PF22262"/>
    </source>
</evidence>
<evidence type="ECO:0000313" key="2">
    <source>
        <dbReference type="EMBL" id="MCC3804133.1"/>
    </source>
</evidence>
<dbReference type="EMBL" id="JACVHL010000003">
    <property type="protein sequence ID" value="MCC3804133.1"/>
    <property type="molecule type" value="Genomic_DNA"/>
</dbReference>
<dbReference type="Proteomes" id="UP000726777">
    <property type="component" value="Unassembled WGS sequence"/>
</dbReference>
<sequence length="137" mass="14771">MNKIEKLNAFLAQYANKGFATGVNDCALFVSDWALVLTGEDLAAPFRGRYKTDLGSARLIKKLGYKGLEDLVHREFDRIAKRRKSPLMAQRGDVAWVIGSKECVCGVVGAGGVLVLGVTGLVSLPLSSIVCAWEIEG</sequence>